<comment type="subcellular location">
    <subcellularLocation>
        <location evidence="1">Endomembrane system</location>
        <topology evidence="1">Multi-pass membrane protein</topology>
    </subcellularLocation>
</comment>
<dbReference type="RefSeq" id="WP_342676869.1">
    <property type="nucleotide sequence ID" value="NZ_JBCGCU010000004.1"/>
</dbReference>
<evidence type="ECO:0000256" key="2">
    <source>
        <dbReference type="ARBA" id="ARBA00022692"/>
    </source>
</evidence>
<keyword evidence="2" id="KW-0812">Transmembrane</keyword>
<dbReference type="Pfam" id="PF06803">
    <property type="entry name" value="DUF1232"/>
    <property type="match status" value="1"/>
</dbReference>
<keyword evidence="4" id="KW-0472">Membrane</keyword>
<keyword evidence="7" id="KW-1185">Reference proteome</keyword>
<feature type="domain" description="DUF1232" evidence="5">
    <location>
        <begin position="32"/>
        <end position="66"/>
    </location>
</feature>
<evidence type="ECO:0000256" key="4">
    <source>
        <dbReference type="ARBA" id="ARBA00023136"/>
    </source>
</evidence>
<accession>A0ABU9MUZ1</accession>
<protein>
    <submittedName>
        <fullName evidence="6">DUF1232 domain-containing protein</fullName>
    </submittedName>
</protein>
<comment type="caution">
    <text evidence="6">The sequence shown here is derived from an EMBL/GenBank/DDBJ whole genome shotgun (WGS) entry which is preliminary data.</text>
</comment>
<name>A0ABU9MUZ1_9GAMM</name>
<evidence type="ECO:0000259" key="5">
    <source>
        <dbReference type="Pfam" id="PF06803"/>
    </source>
</evidence>
<evidence type="ECO:0000313" key="7">
    <source>
        <dbReference type="Proteomes" id="UP001447008"/>
    </source>
</evidence>
<dbReference type="Proteomes" id="UP001447008">
    <property type="component" value="Unassembled WGS sequence"/>
</dbReference>
<keyword evidence="3" id="KW-1133">Transmembrane helix</keyword>
<proteinExistence type="predicted"/>
<evidence type="ECO:0000313" key="6">
    <source>
        <dbReference type="EMBL" id="MEM0514783.1"/>
    </source>
</evidence>
<reference evidence="6 7" key="1">
    <citation type="submission" date="2024-03" db="EMBL/GenBank/DDBJ databases">
        <title>Pseudoalteromonas qingdaonensis sp. nov., isolated from the intestines of marine benthic organisms.</title>
        <authorList>
            <person name="Lin X."/>
            <person name="Fang S."/>
            <person name="Hu X."/>
        </authorList>
    </citation>
    <scope>NUCLEOTIDE SEQUENCE [LARGE SCALE GENOMIC DNA]</scope>
    <source>
        <strain evidence="6 7">YIC-827</strain>
    </source>
</reference>
<organism evidence="6 7">
    <name type="scientific">Pseudoalteromonas qingdaonensis</name>
    <dbReference type="NCBI Taxonomy" id="3131913"/>
    <lineage>
        <taxon>Bacteria</taxon>
        <taxon>Pseudomonadati</taxon>
        <taxon>Pseudomonadota</taxon>
        <taxon>Gammaproteobacteria</taxon>
        <taxon>Alteromonadales</taxon>
        <taxon>Pseudoalteromonadaceae</taxon>
        <taxon>Pseudoalteromonas</taxon>
    </lineage>
</organism>
<evidence type="ECO:0000256" key="3">
    <source>
        <dbReference type="ARBA" id="ARBA00022989"/>
    </source>
</evidence>
<gene>
    <name evidence="6" type="ORF">WCN91_04990</name>
</gene>
<dbReference type="EMBL" id="JBCGCU010000004">
    <property type="protein sequence ID" value="MEM0514783.1"/>
    <property type="molecule type" value="Genomic_DNA"/>
</dbReference>
<dbReference type="InterPro" id="IPR010652">
    <property type="entry name" value="DUF1232"/>
</dbReference>
<evidence type="ECO:0000256" key="1">
    <source>
        <dbReference type="ARBA" id="ARBA00004127"/>
    </source>
</evidence>
<sequence>MLIFFNLAHAVLERILLLYYAISGDTCPLLHRLALCATLAYVAFPYDLIADAYPVLGLLDDILLLAVAAVSLLGCIDARVKVLAEFKAHQLLSKTGTTKEH</sequence>